<dbReference type="AlphaFoldDB" id="A0A6P4DXB1"/>
<dbReference type="GeneID" id="107496970"/>
<evidence type="ECO:0000256" key="1">
    <source>
        <dbReference type="ARBA" id="ARBA00038242"/>
    </source>
</evidence>
<dbReference type="InterPro" id="IPR000916">
    <property type="entry name" value="Bet_v_I/MLP"/>
</dbReference>
<dbReference type="CDD" id="cd07816">
    <property type="entry name" value="Bet_v1-like"/>
    <property type="match status" value="1"/>
</dbReference>
<dbReference type="PANTHER" id="PTHR31338">
    <property type="entry name" value="POLYKETIDE CYCLASE/DEHYDRASE AND LIPID TRANSPORT SUPERFAMILY PROTEIN"/>
    <property type="match status" value="1"/>
</dbReference>
<reference evidence="4" key="2">
    <citation type="submission" date="2025-08" db="UniProtKB">
        <authorList>
            <consortium name="RefSeq"/>
        </authorList>
    </citation>
    <scope>IDENTIFICATION</scope>
    <source>
        <tissue evidence="4">Whole plant</tissue>
    </source>
</reference>
<dbReference type="Pfam" id="PF00407">
    <property type="entry name" value="Bet_v_1"/>
    <property type="match status" value="1"/>
</dbReference>
<feature type="domain" description="Bet v I/Major latex protein" evidence="2">
    <location>
        <begin position="2"/>
        <end position="152"/>
    </location>
</feature>
<dbReference type="RefSeq" id="XP_015973721.1">
    <property type="nucleotide sequence ID" value="XM_016118235.3"/>
</dbReference>
<accession>A0A6P4DXB1</accession>
<sequence length="152" mass="17628">MAICGKISVEFAIQIPASKFFHILAKEFHNIQNICERVHGANLHEGDDWHCTDSVKHWTCHIDGKIITCKEKIEVIDEEKKSISYIIFDGDISQNYKLFKTNVQVTETNNECACVKWTIEFEKINEDVKTPYGYLEFYEKGTKEVNDHLLKA</sequence>
<dbReference type="InterPro" id="IPR023393">
    <property type="entry name" value="START-like_dom_sf"/>
</dbReference>
<protein>
    <submittedName>
        <fullName evidence="4">MLP-like protein 43 isoform X4</fullName>
    </submittedName>
</protein>
<keyword evidence="3" id="KW-1185">Reference proteome</keyword>
<dbReference type="Proteomes" id="UP000515211">
    <property type="component" value="Chromosome 7"/>
</dbReference>
<proteinExistence type="inferred from homology"/>
<dbReference type="SUPFAM" id="SSF55961">
    <property type="entry name" value="Bet v1-like"/>
    <property type="match status" value="1"/>
</dbReference>
<reference evidence="3" key="1">
    <citation type="journal article" date="2016" name="Nat. Genet.">
        <title>The genome sequences of Arachis duranensis and Arachis ipaensis, the diploid ancestors of cultivated peanut.</title>
        <authorList>
            <person name="Bertioli D.J."/>
            <person name="Cannon S.B."/>
            <person name="Froenicke L."/>
            <person name="Huang G."/>
            <person name="Farmer A.D."/>
            <person name="Cannon E.K."/>
            <person name="Liu X."/>
            <person name="Gao D."/>
            <person name="Clevenger J."/>
            <person name="Dash S."/>
            <person name="Ren L."/>
            <person name="Moretzsohn M.C."/>
            <person name="Shirasawa K."/>
            <person name="Huang W."/>
            <person name="Vidigal B."/>
            <person name="Abernathy B."/>
            <person name="Chu Y."/>
            <person name="Niederhuth C.E."/>
            <person name="Umale P."/>
            <person name="Araujo A.C."/>
            <person name="Kozik A."/>
            <person name="Kim K.D."/>
            <person name="Burow M.D."/>
            <person name="Varshney R.K."/>
            <person name="Wang X."/>
            <person name="Zhang X."/>
            <person name="Barkley N."/>
            <person name="Guimaraes P.M."/>
            <person name="Isobe S."/>
            <person name="Guo B."/>
            <person name="Liao B."/>
            <person name="Stalker H.T."/>
            <person name="Schmitz R.J."/>
            <person name="Scheffler B.E."/>
            <person name="Leal-Bertioli S.C."/>
            <person name="Xun X."/>
            <person name="Jackson S.A."/>
            <person name="Michelmore R."/>
            <person name="Ozias-Akins P."/>
        </authorList>
    </citation>
    <scope>NUCLEOTIDE SEQUENCE [LARGE SCALE GENOMIC DNA]</scope>
    <source>
        <strain evidence="3">cv. V14167</strain>
    </source>
</reference>
<gene>
    <name evidence="4" type="primary">LOC107496970</name>
</gene>
<dbReference type="InterPro" id="IPR052006">
    <property type="entry name" value="MLP-like"/>
</dbReference>
<dbReference type="OrthoDB" id="1847301at2759"/>
<dbReference type="Gene3D" id="3.30.530.20">
    <property type="match status" value="1"/>
</dbReference>
<dbReference type="KEGG" id="adu:107496970"/>
<dbReference type="SMART" id="SM01037">
    <property type="entry name" value="Bet_v_1"/>
    <property type="match status" value="1"/>
</dbReference>
<dbReference type="GO" id="GO:0006952">
    <property type="term" value="P:defense response"/>
    <property type="evidence" value="ECO:0007669"/>
    <property type="project" value="InterPro"/>
</dbReference>
<name>A0A6P4DXB1_ARADU</name>
<organism evidence="3 4">
    <name type="scientific">Arachis duranensis</name>
    <name type="common">Wild peanut</name>
    <dbReference type="NCBI Taxonomy" id="130453"/>
    <lineage>
        <taxon>Eukaryota</taxon>
        <taxon>Viridiplantae</taxon>
        <taxon>Streptophyta</taxon>
        <taxon>Embryophyta</taxon>
        <taxon>Tracheophyta</taxon>
        <taxon>Spermatophyta</taxon>
        <taxon>Magnoliopsida</taxon>
        <taxon>eudicotyledons</taxon>
        <taxon>Gunneridae</taxon>
        <taxon>Pentapetalae</taxon>
        <taxon>rosids</taxon>
        <taxon>fabids</taxon>
        <taxon>Fabales</taxon>
        <taxon>Fabaceae</taxon>
        <taxon>Papilionoideae</taxon>
        <taxon>50 kb inversion clade</taxon>
        <taxon>dalbergioids sensu lato</taxon>
        <taxon>Dalbergieae</taxon>
        <taxon>Pterocarpus clade</taxon>
        <taxon>Arachis</taxon>
    </lineage>
</organism>
<evidence type="ECO:0000313" key="3">
    <source>
        <dbReference type="Proteomes" id="UP000515211"/>
    </source>
</evidence>
<dbReference type="PANTHER" id="PTHR31338:SF16">
    <property type="entry name" value="POLYKETIDE CYCLASE_DEHYDRASE AND LIPID TRANSPORT SUPERFAMILY PROTEIN"/>
    <property type="match status" value="1"/>
</dbReference>
<comment type="similarity">
    <text evidence="1">Belongs to the MLP family.</text>
</comment>
<evidence type="ECO:0000313" key="4">
    <source>
        <dbReference type="RefSeq" id="XP_015973721.1"/>
    </source>
</evidence>
<evidence type="ECO:0000259" key="2">
    <source>
        <dbReference type="SMART" id="SM01037"/>
    </source>
</evidence>